<dbReference type="PANTHER" id="PTHR43877:SF2">
    <property type="entry name" value="AMINOALKYLPHOSPHONATE N-ACETYLTRANSFERASE-RELATED"/>
    <property type="match status" value="1"/>
</dbReference>
<evidence type="ECO:0000256" key="2">
    <source>
        <dbReference type="ARBA" id="ARBA00023315"/>
    </source>
</evidence>
<dbReference type="Pfam" id="PF00583">
    <property type="entry name" value="Acetyltransf_1"/>
    <property type="match status" value="1"/>
</dbReference>
<dbReference type="SUPFAM" id="SSF55729">
    <property type="entry name" value="Acyl-CoA N-acyltransferases (Nat)"/>
    <property type="match status" value="1"/>
</dbReference>
<dbReference type="AlphaFoldDB" id="A0A1H4NF97"/>
<keyword evidence="1 4" id="KW-0808">Transferase</keyword>
<gene>
    <name evidence="4" type="ORF">SAMN05216452_3753</name>
</gene>
<protein>
    <submittedName>
        <fullName evidence="4">Ribosomal-protein-alanine acetyltransferase</fullName>
    </submittedName>
</protein>
<dbReference type="InterPro" id="IPR000182">
    <property type="entry name" value="GNAT_dom"/>
</dbReference>
<evidence type="ECO:0000259" key="3">
    <source>
        <dbReference type="PROSITE" id="PS51186"/>
    </source>
</evidence>
<evidence type="ECO:0000313" key="4">
    <source>
        <dbReference type="EMBL" id="SEB93871.1"/>
    </source>
</evidence>
<dbReference type="InterPro" id="IPR050832">
    <property type="entry name" value="Bact_Acetyltransf"/>
</dbReference>
<dbReference type="InterPro" id="IPR016181">
    <property type="entry name" value="Acyl_CoA_acyltransferase"/>
</dbReference>
<accession>A0A1H4NF97</accession>
<keyword evidence="2" id="KW-0012">Acyltransferase</keyword>
<dbReference type="PANTHER" id="PTHR43877">
    <property type="entry name" value="AMINOALKYLPHOSPHONATE N-ACETYLTRANSFERASE-RELATED-RELATED"/>
    <property type="match status" value="1"/>
</dbReference>
<dbReference type="NCBIfam" id="TIGR01575">
    <property type="entry name" value="rimI"/>
    <property type="match status" value="1"/>
</dbReference>
<evidence type="ECO:0000256" key="1">
    <source>
        <dbReference type="ARBA" id="ARBA00022679"/>
    </source>
</evidence>
<feature type="domain" description="N-acetyltransferase" evidence="3">
    <location>
        <begin position="3"/>
        <end position="149"/>
    </location>
</feature>
<sequence length="158" mass="17560">MSIDVRFAHLEDLDALVAIENAAFSGDRLSQRSLRRLIGSRAAITCVAEEGEKVLGYALALTRRTSGIARLYSIAVAPDETGRGVAALLLHHVENAARARGFQSMRLEVRADNEPAIRLYEKTGYRSFARYKNYYHDGMSALRYQKALCALNTENGPR</sequence>
<dbReference type="InterPro" id="IPR006464">
    <property type="entry name" value="AcTrfase_RimI/Ard1"/>
</dbReference>
<evidence type="ECO:0000313" key="5">
    <source>
        <dbReference type="Proteomes" id="UP000199064"/>
    </source>
</evidence>
<dbReference type="GO" id="GO:0008080">
    <property type="term" value="F:N-acetyltransferase activity"/>
    <property type="evidence" value="ECO:0007669"/>
    <property type="project" value="InterPro"/>
</dbReference>
<dbReference type="Proteomes" id="UP000199064">
    <property type="component" value="Unassembled WGS sequence"/>
</dbReference>
<dbReference type="CDD" id="cd04301">
    <property type="entry name" value="NAT_SF"/>
    <property type="match status" value="1"/>
</dbReference>
<dbReference type="EMBL" id="FNSL01000001">
    <property type="protein sequence ID" value="SEB93871.1"/>
    <property type="molecule type" value="Genomic_DNA"/>
</dbReference>
<dbReference type="PROSITE" id="PS51186">
    <property type="entry name" value="GNAT"/>
    <property type="match status" value="1"/>
</dbReference>
<dbReference type="RefSeq" id="WP_090329776.1">
    <property type="nucleotide sequence ID" value="NZ_FNSL01000001.1"/>
</dbReference>
<dbReference type="Gene3D" id="3.40.630.30">
    <property type="match status" value="1"/>
</dbReference>
<keyword evidence="5" id="KW-1185">Reference proteome</keyword>
<organism evidence="4 5">
    <name type="scientific">Nitratireductor aquibiodomus</name>
    <dbReference type="NCBI Taxonomy" id="204799"/>
    <lineage>
        <taxon>Bacteria</taxon>
        <taxon>Pseudomonadati</taxon>
        <taxon>Pseudomonadota</taxon>
        <taxon>Alphaproteobacteria</taxon>
        <taxon>Hyphomicrobiales</taxon>
        <taxon>Phyllobacteriaceae</taxon>
        <taxon>Nitratireductor</taxon>
    </lineage>
</organism>
<proteinExistence type="predicted"/>
<name>A0A1H4NF97_9HYPH</name>
<reference evidence="5" key="1">
    <citation type="submission" date="2016-10" db="EMBL/GenBank/DDBJ databases">
        <authorList>
            <person name="Varghese N."/>
            <person name="Submissions S."/>
        </authorList>
    </citation>
    <scope>NUCLEOTIDE SEQUENCE [LARGE SCALE GENOMIC DNA]</scope>
    <source>
        <strain evidence="5">ES.061</strain>
    </source>
</reference>